<dbReference type="EC" id="2.1.2.2" evidence="4"/>
<dbReference type="STRING" id="1805209.AUJ73_00635"/>
<comment type="catalytic activity">
    <reaction evidence="4">
        <text>N(1)-(5-phospho-beta-D-ribosyl)glycinamide + (6R)-10-formyltetrahydrofolate = N(2)-formyl-N(1)-(5-phospho-beta-D-ribosyl)glycinamide + (6S)-5,6,7,8-tetrahydrofolate + H(+)</text>
        <dbReference type="Rhea" id="RHEA:15053"/>
        <dbReference type="ChEBI" id="CHEBI:15378"/>
        <dbReference type="ChEBI" id="CHEBI:57453"/>
        <dbReference type="ChEBI" id="CHEBI:143788"/>
        <dbReference type="ChEBI" id="CHEBI:147286"/>
        <dbReference type="ChEBI" id="CHEBI:195366"/>
        <dbReference type="EC" id="2.1.2.2"/>
    </reaction>
</comment>
<comment type="pathway">
    <text evidence="1 4">Purine metabolism; IMP biosynthesis via de novo pathway; N(2)-formyl-N(1)-(5-phospho-D-ribosyl)glycinamide from N(1)-(5-phospho-D-ribosyl)glycinamide (10-formyl THF route): step 1/1.</text>
</comment>
<dbReference type="InterPro" id="IPR004607">
    <property type="entry name" value="GART"/>
</dbReference>
<gene>
    <name evidence="4" type="primary">purN</name>
    <name evidence="6" type="ORF">AUJ73_00635</name>
</gene>
<feature type="binding site" evidence="4">
    <location>
        <position position="75"/>
    </location>
    <ligand>
        <name>(6R)-10-formyltetrahydrofolate</name>
        <dbReference type="ChEBI" id="CHEBI:195366"/>
    </ligand>
</feature>
<dbReference type="InterPro" id="IPR036477">
    <property type="entry name" value="Formyl_transf_N_sf"/>
</dbReference>
<comment type="caution">
    <text evidence="6">The sequence shown here is derived from an EMBL/GenBank/DDBJ whole genome shotgun (WGS) entry which is preliminary data.</text>
</comment>
<evidence type="ECO:0000259" key="5">
    <source>
        <dbReference type="Pfam" id="PF00551"/>
    </source>
</evidence>
<dbReference type="HAMAP" id="MF_01930">
    <property type="entry name" value="PurN"/>
    <property type="match status" value="1"/>
</dbReference>
<proteinExistence type="inferred from homology"/>
<feature type="active site" description="Proton donor" evidence="4">
    <location>
        <position position="120"/>
    </location>
</feature>
<organism evidence="6 7">
    <name type="scientific">Candidatus Gottesmanbacteria bacterium CG1_02_37_22</name>
    <dbReference type="NCBI Taxonomy" id="1805209"/>
    <lineage>
        <taxon>Bacteria</taxon>
        <taxon>Candidatus Gottesmaniibacteriota</taxon>
    </lineage>
</organism>
<dbReference type="SUPFAM" id="SSF53328">
    <property type="entry name" value="Formyltransferase"/>
    <property type="match status" value="1"/>
</dbReference>
<feature type="binding site" evidence="4">
    <location>
        <position position="118"/>
    </location>
    <ligand>
        <name>(6R)-10-formyltetrahydrofolate</name>
        <dbReference type="ChEBI" id="CHEBI:195366"/>
    </ligand>
</feature>
<dbReference type="InterPro" id="IPR002376">
    <property type="entry name" value="Formyl_transf_N"/>
</dbReference>
<protein>
    <recommendedName>
        <fullName evidence="4">Phosphoribosylglycinamide formyltransferase</fullName>
        <ecNumber evidence="4">2.1.2.2</ecNumber>
    </recommendedName>
    <alternativeName>
        <fullName evidence="4">5'-phosphoribosylglycinamide transformylase</fullName>
    </alternativeName>
    <alternativeName>
        <fullName evidence="4">GAR transformylase</fullName>
        <shortName evidence="4">GART</shortName>
    </alternativeName>
</protein>
<keyword evidence="2 4" id="KW-0808">Transferase</keyword>
<dbReference type="UniPathway" id="UPA00074">
    <property type="reaction ID" value="UER00126"/>
</dbReference>
<dbReference type="CDD" id="cd08645">
    <property type="entry name" value="FMT_core_GART"/>
    <property type="match status" value="1"/>
</dbReference>
<feature type="site" description="Raises pKa of active site His" evidence="4">
    <location>
        <position position="174"/>
    </location>
</feature>
<dbReference type="Pfam" id="PF00551">
    <property type="entry name" value="Formyl_trans_N"/>
    <property type="match status" value="1"/>
</dbReference>
<accession>A0A1J4TWM4</accession>
<evidence type="ECO:0000256" key="4">
    <source>
        <dbReference type="HAMAP-Rule" id="MF_01930"/>
    </source>
</evidence>
<feature type="domain" description="Formyl transferase N-terminal" evidence="5">
    <location>
        <begin position="5"/>
        <end position="211"/>
    </location>
</feature>
<feature type="binding site" evidence="4">
    <location>
        <begin position="17"/>
        <end position="19"/>
    </location>
    <ligand>
        <name>N(1)-(5-phospho-beta-D-ribosyl)glycinamide</name>
        <dbReference type="ChEBI" id="CHEBI:143788"/>
    </ligand>
</feature>
<dbReference type="PANTHER" id="PTHR43369:SF2">
    <property type="entry name" value="PHOSPHORIBOSYLGLYCINAMIDE FORMYLTRANSFERASE"/>
    <property type="match status" value="1"/>
</dbReference>
<dbReference type="PANTHER" id="PTHR43369">
    <property type="entry name" value="PHOSPHORIBOSYLGLYCINAMIDE FORMYLTRANSFERASE"/>
    <property type="match status" value="1"/>
</dbReference>
<evidence type="ECO:0000256" key="1">
    <source>
        <dbReference type="ARBA" id="ARBA00005054"/>
    </source>
</evidence>
<dbReference type="Gene3D" id="3.40.50.170">
    <property type="entry name" value="Formyl transferase, N-terminal domain"/>
    <property type="match status" value="1"/>
</dbReference>
<dbReference type="GO" id="GO:0004644">
    <property type="term" value="F:phosphoribosylglycinamide formyltransferase activity"/>
    <property type="evidence" value="ECO:0007669"/>
    <property type="project" value="UniProtKB-UniRule"/>
</dbReference>
<evidence type="ECO:0000256" key="2">
    <source>
        <dbReference type="ARBA" id="ARBA00022679"/>
    </source>
</evidence>
<name>A0A1J4TWM4_9BACT</name>
<evidence type="ECO:0000256" key="3">
    <source>
        <dbReference type="ARBA" id="ARBA00022755"/>
    </source>
</evidence>
<evidence type="ECO:0000313" key="7">
    <source>
        <dbReference type="Proteomes" id="UP000183120"/>
    </source>
</evidence>
<dbReference type="NCBIfam" id="TIGR00639">
    <property type="entry name" value="PurN"/>
    <property type="match status" value="1"/>
</dbReference>
<comment type="similarity">
    <text evidence="4">Belongs to the GART family.</text>
</comment>
<evidence type="ECO:0000313" key="6">
    <source>
        <dbReference type="EMBL" id="OIO15403.1"/>
    </source>
</evidence>
<dbReference type="AlphaFoldDB" id="A0A1J4TWM4"/>
<dbReference type="EMBL" id="MNUY01000010">
    <property type="protein sequence ID" value="OIO15403.1"/>
    <property type="molecule type" value="Genomic_DNA"/>
</dbReference>
<keyword evidence="3 4" id="KW-0658">Purine biosynthesis</keyword>
<dbReference type="Proteomes" id="UP000183120">
    <property type="component" value="Unassembled WGS sequence"/>
</dbReference>
<dbReference type="GO" id="GO:0006189">
    <property type="term" value="P:'de novo' IMP biosynthetic process"/>
    <property type="evidence" value="ECO:0007669"/>
    <property type="project" value="UniProtKB-UniRule"/>
</dbReference>
<comment type="function">
    <text evidence="4">Catalyzes the transfer of a formyl group from 10-formyltetrahydrofolate to 5-phospho-ribosyl-glycinamide (GAR), producing 5-phospho-ribosyl-N-formylglycinamide (FGAR) and tetrahydrofolate.</text>
</comment>
<dbReference type="GO" id="GO:0005737">
    <property type="term" value="C:cytoplasm"/>
    <property type="evidence" value="ECO:0007669"/>
    <property type="project" value="TreeGrafter"/>
</dbReference>
<sequence length="233" mass="26523">MIRTKKIAVLLSNKGTGTNLKAIMQAIKIGKIKKGKVVVVLSNKKDAYGLIRARKNRIKTEVLDLGEFITMGKTREEYDDTLGKILKFKYEIDLVVLAGWMLILSQEFIKYFSCKIINLHPSLLPEIGEDYVLYKGIRIKPVRGEHTDNAVQYAIAKHYPVTGSTVHFVTPKVDEGPVIIRGFVRIRKGDTVDSLYQRIKVIEHQILPQAISWFCEDKLIIKAEKVKILDKNT</sequence>
<comment type="caution">
    <text evidence="4">Lacks conserved residue(s) required for the propagation of feature annotation.</text>
</comment>
<reference evidence="6 7" key="1">
    <citation type="journal article" date="2016" name="Environ. Microbiol.">
        <title>Genomic resolution of a cold subsurface aquifer community provides metabolic insights for novel microbes adapted to high CO concentrations.</title>
        <authorList>
            <person name="Probst A.J."/>
            <person name="Castelle C.J."/>
            <person name="Singh A."/>
            <person name="Brown C.T."/>
            <person name="Anantharaman K."/>
            <person name="Sharon I."/>
            <person name="Hug L.A."/>
            <person name="Burstein D."/>
            <person name="Emerson J.B."/>
            <person name="Thomas B.C."/>
            <person name="Banfield J.F."/>
        </authorList>
    </citation>
    <scope>NUCLEOTIDE SEQUENCE [LARGE SCALE GENOMIC DNA]</scope>
    <source>
        <strain evidence="6">CG1_02_37_22</strain>
    </source>
</reference>